<organism evidence="1 2">
    <name type="scientific">Lentinus brumalis</name>
    <dbReference type="NCBI Taxonomy" id="2498619"/>
    <lineage>
        <taxon>Eukaryota</taxon>
        <taxon>Fungi</taxon>
        <taxon>Dikarya</taxon>
        <taxon>Basidiomycota</taxon>
        <taxon>Agaricomycotina</taxon>
        <taxon>Agaricomycetes</taxon>
        <taxon>Polyporales</taxon>
        <taxon>Polyporaceae</taxon>
        <taxon>Lentinus</taxon>
    </lineage>
</organism>
<reference evidence="1 2" key="1">
    <citation type="journal article" date="2018" name="Biotechnol. Biofuels">
        <title>Integrative visual omics of the white-rot fungus Polyporus brumalis exposes the biotechnological potential of its oxidative enzymes for delignifying raw plant biomass.</title>
        <authorList>
            <person name="Miyauchi S."/>
            <person name="Rancon A."/>
            <person name="Drula E."/>
            <person name="Hage H."/>
            <person name="Chaduli D."/>
            <person name="Favel A."/>
            <person name="Grisel S."/>
            <person name="Henrissat B."/>
            <person name="Herpoel-Gimbert I."/>
            <person name="Ruiz-Duenas F.J."/>
            <person name="Chevret D."/>
            <person name="Hainaut M."/>
            <person name="Lin J."/>
            <person name="Wang M."/>
            <person name="Pangilinan J."/>
            <person name="Lipzen A."/>
            <person name="Lesage-Meessen L."/>
            <person name="Navarro D."/>
            <person name="Riley R."/>
            <person name="Grigoriev I.V."/>
            <person name="Zhou S."/>
            <person name="Raouche S."/>
            <person name="Rosso M.N."/>
        </authorList>
    </citation>
    <scope>NUCLEOTIDE SEQUENCE [LARGE SCALE GENOMIC DNA]</scope>
    <source>
        <strain evidence="1 2">BRFM 1820</strain>
    </source>
</reference>
<accession>A0A371DBM0</accession>
<dbReference type="EMBL" id="KZ857402">
    <property type="protein sequence ID" value="RDX49910.1"/>
    <property type="molecule type" value="Genomic_DNA"/>
</dbReference>
<proteinExistence type="predicted"/>
<dbReference type="STRING" id="139420.A0A371DBM0"/>
<name>A0A371DBM0_9APHY</name>
<evidence type="ECO:0000313" key="2">
    <source>
        <dbReference type="Proteomes" id="UP000256964"/>
    </source>
</evidence>
<evidence type="ECO:0008006" key="3">
    <source>
        <dbReference type="Google" id="ProtNLM"/>
    </source>
</evidence>
<dbReference type="InterPro" id="IPR032675">
    <property type="entry name" value="LRR_dom_sf"/>
</dbReference>
<dbReference type="Proteomes" id="UP000256964">
    <property type="component" value="Unassembled WGS sequence"/>
</dbReference>
<gene>
    <name evidence="1" type="ORF">OH76DRAFT_495279</name>
</gene>
<protein>
    <recommendedName>
        <fullName evidence="3">F-box domain-containing protein</fullName>
    </recommendedName>
</protein>
<evidence type="ECO:0000313" key="1">
    <source>
        <dbReference type="EMBL" id="RDX49910.1"/>
    </source>
</evidence>
<keyword evidence="2" id="KW-1185">Reference proteome</keyword>
<dbReference type="AlphaFoldDB" id="A0A371DBM0"/>
<dbReference type="Gene3D" id="3.80.10.10">
    <property type="entry name" value="Ribonuclease Inhibitor"/>
    <property type="match status" value="1"/>
</dbReference>
<dbReference type="OrthoDB" id="2794631at2759"/>
<sequence length="455" mass="51461">MGSLRQLHRPHPVHRETIAPSQRCQVPTRWSVDIAAAGALPAEKIRTPIPEPHRRHFPAPLVASSIYTFGDEIQDVGPHFDDDWSWYASGNPTRQLIANAIPGMHSLKILWLEDALLAEYPIMSHLASLSTLEELWMDSHHAHPDMTIPQTTRRFSSLRRLYLTGLIYGPPPVEFLSYIDPASLQSLTLKWIHYNYEDERTGPRTLRRFFSVLATTKPRRLEHVTAAFRFRGSDELDLERRFLDSGSQGRGYLRCLKKGGKYLRSLCDITSLRTIKLEIDVVFQLSDDFLIQLASSLPHLEHLSTIPDVFYAFMPVKESALPTFSGLLALVANCPRLSTLRLAVRTAFPKAREDVGDATTGPRPVLLSSNSMRSFDLFTTPVSDGVEASTVSAFLKSTFPTLERFRVALRAPRDPDFSAEERENACAQWSGIVEEMLEAQWDKGMNIDSASWYVR</sequence>
<dbReference type="SUPFAM" id="SSF52047">
    <property type="entry name" value="RNI-like"/>
    <property type="match status" value="1"/>
</dbReference>